<feature type="signal peptide" evidence="15">
    <location>
        <begin position="1"/>
        <end position="22"/>
    </location>
</feature>
<evidence type="ECO:0000256" key="6">
    <source>
        <dbReference type="ARBA" id="ARBA00022737"/>
    </source>
</evidence>
<evidence type="ECO:0000256" key="8">
    <source>
        <dbReference type="ARBA" id="ARBA00022777"/>
    </source>
</evidence>
<sequence>MEATALVLLAFLGAAVVSLCVATPEGQALIAIEGALGASLNWSGLDPCAGTGWSGVSCSPDGHVLGLNMSNMGLKGTLPSELGELSYLEFLDLSNNKISGTIPSFFANLTYLANLTMSTNPLTGPFPPILFQLTNLTSVMLDHTSISGAIPPGIGNLTKLQFLYLGNNSNLQGPLPSSELGLLTELLELTIWGANLNTTLPHELGNCSKLQYINFHSSVMSGSLPEEYGSLQNLKKLLLHNNNLEGVIPQTWGNLMPHLTDLELQNNDLYGDLPDFILQQASGVTSISCNYFKGPTPTQNNSVLYSNGNCFQENVNSHSIYCVTATCNRFYQLINLSLPTESHSNTGVLVGAILGSAASVVFVALALFGSYKWWKKRNSVPDYFNERSHNSTGAKDTGHWEVPRSIRRFTIQELAKATGGFDKLYHIGSGGFGQVYSGCLEDGTLIAIKRASPSSLQGHTEFRNELSLLSRLHHRHLVRLEGFCDDNGQQILVYEFMKNGNLNTHLAVPSKTLNWYKRIEIALGVAQGLEYLHCFADPPVIHRDVKPSNILLDENMVAKLADFGISKVGSTFDTHISTRPAGTPGFLDPDYFITRQLTPASDVYGFGVVLLEMITGRKVIDHLRDDETNLLVWVKHKLAEGGIDLIRDPRLQPEFPPDIFTTLTDLALNCTMYERLERPTMKVVVNVLETMLKDVKVPPYEQPPLSQTYSTASTSESGTYSSSITETQQNPFSYKSFDALNEGQVTLPLTSLSIFSNCSR</sequence>
<dbReference type="InterPro" id="IPR017441">
    <property type="entry name" value="Protein_kinase_ATP_BS"/>
</dbReference>
<proteinExistence type="inferred from homology"/>
<comment type="similarity">
    <text evidence="2">Belongs to the protein kinase superfamily. Ser/Thr protein kinase family.</text>
</comment>
<feature type="region of interest" description="Disordered" evidence="13">
    <location>
        <begin position="703"/>
        <end position="725"/>
    </location>
</feature>
<dbReference type="PROSITE" id="PS50011">
    <property type="entry name" value="PROTEIN_KINASE_DOM"/>
    <property type="match status" value="1"/>
</dbReference>
<dbReference type="CDD" id="cd14066">
    <property type="entry name" value="STKc_IRAK"/>
    <property type="match status" value="1"/>
</dbReference>
<dbReference type="InterPro" id="IPR003591">
    <property type="entry name" value="Leu-rich_rpt_typical-subtyp"/>
</dbReference>
<dbReference type="PROSITE" id="PS00107">
    <property type="entry name" value="PROTEIN_KINASE_ATP"/>
    <property type="match status" value="1"/>
</dbReference>
<feature type="transmembrane region" description="Helical" evidence="14">
    <location>
        <begin position="347"/>
        <end position="368"/>
    </location>
</feature>
<evidence type="ECO:0000313" key="18">
    <source>
        <dbReference type="Proteomes" id="UP001497512"/>
    </source>
</evidence>
<dbReference type="SMART" id="SM00369">
    <property type="entry name" value="LRR_TYP"/>
    <property type="match status" value="5"/>
</dbReference>
<dbReference type="InterPro" id="IPR013210">
    <property type="entry name" value="LRR_N_plant-typ"/>
</dbReference>
<comment type="subcellular location">
    <subcellularLocation>
        <location evidence="1">Membrane</location>
    </subcellularLocation>
</comment>
<evidence type="ECO:0000256" key="12">
    <source>
        <dbReference type="PROSITE-ProRule" id="PRU10141"/>
    </source>
</evidence>
<keyword evidence="5 14" id="KW-0812">Transmembrane</keyword>
<keyword evidence="11 14" id="KW-0472">Membrane</keyword>
<evidence type="ECO:0000256" key="1">
    <source>
        <dbReference type="ARBA" id="ARBA00004370"/>
    </source>
</evidence>
<keyword evidence="4" id="KW-0808">Transferase</keyword>
<feature type="domain" description="Protein kinase" evidence="16">
    <location>
        <begin position="421"/>
        <end position="692"/>
    </location>
</feature>
<dbReference type="Pfam" id="PF00560">
    <property type="entry name" value="LRR_1"/>
    <property type="match status" value="2"/>
</dbReference>
<organism evidence="17 18">
    <name type="scientific">Sphagnum troendelagicum</name>
    <dbReference type="NCBI Taxonomy" id="128251"/>
    <lineage>
        <taxon>Eukaryota</taxon>
        <taxon>Viridiplantae</taxon>
        <taxon>Streptophyta</taxon>
        <taxon>Embryophyta</taxon>
        <taxon>Bryophyta</taxon>
        <taxon>Sphagnophytina</taxon>
        <taxon>Sphagnopsida</taxon>
        <taxon>Sphagnales</taxon>
        <taxon>Sphagnaceae</taxon>
        <taxon>Sphagnum</taxon>
    </lineage>
</organism>
<dbReference type="Gene3D" id="3.80.10.10">
    <property type="entry name" value="Ribonuclease Inhibitor"/>
    <property type="match status" value="2"/>
</dbReference>
<gene>
    <name evidence="17" type="ORF">CSSPTR1EN2_LOCUS16706</name>
</gene>
<dbReference type="Pfam" id="PF08263">
    <property type="entry name" value="LRRNT_2"/>
    <property type="match status" value="1"/>
</dbReference>
<dbReference type="InterPro" id="IPR000719">
    <property type="entry name" value="Prot_kinase_dom"/>
</dbReference>
<keyword evidence="18" id="KW-1185">Reference proteome</keyword>
<evidence type="ECO:0000259" key="16">
    <source>
        <dbReference type="PROSITE" id="PS50011"/>
    </source>
</evidence>
<dbReference type="PROSITE" id="PS00108">
    <property type="entry name" value="PROTEIN_KINASE_ST"/>
    <property type="match status" value="1"/>
</dbReference>
<evidence type="ECO:0000256" key="3">
    <source>
        <dbReference type="ARBA" id="ARBA00022614"/>
    </source>
</evidence>
<dbReference type="InterPro" id="IPR011009">
    <property type="entry name" value="Kinase-like_dom_sf"/>
</dbReference>
<dbReference type="SUPFAM" id="SSF56112">
    <property type="entry name" value="Protein kinase-like (PK-like)"/>
    <property type="match status" value="1"/>
</dbReference>
<evidence type="ECO:0000256" key="14">
    <source>
        <dbReference type="SAM" id="Phobius"/>
    </source>
</evidence>
<evidence type="ECO:0000256" key="9">
    <source>
        <dbReference type="ARBA" id="ARBA00022840"/>
    </source>
</evidence>
<keyword evidence="15" id="KW-0732">Signal</keyword>
<evidence type="ECO:0000256" key="7">
    <source>
        <dbReference type="ARBA" id="ARBA00022741"/>
    </source>
</evidence>
<dbReference type="SUPFAM" id="SSF52058">
    <property type="entry name" value="L domain-like"/>
    <property type="match status" value="1"/>
</dbReference>
<feature type="binding site" evidence="12">
    <location>
        <position position="449"/>
    </location>
    <ligand>
        <name>ATP</name>
        <dbReference type="ChEBI" id="CHEBI:30616"/>
    </ligand>
</feature>
<evidence type="ECO:0000256" key="2">
    <source>
        <dbReference type="ARBA" id="ARBA00008684"/>
    </source>
</evidence>
<evidence type="ECO:0000313" key="17">
    <source>
        <dbReference type="EMBL" id="CAK9223187.1"/>
    </source>
</evidence>
<dbReference type="InterPro" id="IPR008271">
    <property type="entry name" value="Ser/Thr_kinase_AS"/>
</dbReference>
<evidence type="ECO:0000256" key="13">
    <source>
        <dbReference type="SAM" id="MobiDB-lite"/>
    </source>
</evidence>
<dbReference type="InterPro" id="IPR032675">
    <property type="entry name" value="LRR_dom_sf"/>
</dbReference>
<feature type="compositionally biased region" description="Low complexity" evidence="13">
    <location>
        <begin position="708"/>
        <end position="725"/>
    </location>
</feature>
<dbReference type="EMBL" id="OZ019896">
    <property type="protein sequence ID" value="CAK9223187.1"/>
    <property type="molecule type" value="Genomic_DNA"/>
</dbReference>
<protein>
    <recommendedName>
        <fullName evidence="16">Protein kinase domain-containing protein</fullName>
    </recommendedName>
</protein>
<dbReference type="Gene3D" id="3.30.200.20">
    <property type="entry name" value="Phosphorylase Kinase, domain 1"/>
    <property type="match status" value="1"/>
</dbReference>
<keyword evidence="10 14" id="KW-1133">Transmembrane helix</keyword>
<evidence type="ECO:0000256" key="4">
    <source>
        <dbReference type="ARBA" id="ARBA00022679"/>
    </source>
</evidence>
<dbReference type="Proteomes" id="UP001497512">
    <property type="component" value="Chromosome 4"/>
</dbReference>
<accession>A0ABP0UJP2</accession>
<keyword evidence="3" id="KW-0433">Leucine-rich repeat</keyword>
<name>A0ABP0UJP2_9BRYO</name>
<dbReference type="PANTHER" id="PTHR48006:SF51">
    <property type="entry name" value="PROTEIN KINASE DOMAIN-CONTAINING PROTEIN"/>
    <property type="match status" value="1"/>
</dbReference>
<evidence type="ECO:0000256" key="15">
    <source>
        <dbReference type="SAM" id="SignalP"/>
    </source>
</evidence>
<keyword evidence="8" id="KW-0418">Kinase</keyword>
<dbReference type="PANTHER" id="PTHR48006">
    <property type="entry name" value="LEUCINE-RICH REPEAT-CONTAINING PROTEIN DDB_G0281931-RELATED"/>
    <property type="match status" value="1"/>
</dbReference>
<dbReference type="SMART" id="SM00220">
    <property type="entry name" value="S_TKc"/>
    <property type="match status" value="1"/>
</dbReference>
<feature type="chain" id="PRO_5047478004" description="Protein kinase domain-containing protein" evidence="15">
    <location>
        <begin position="23"/>
        <end position="760"/>
    </location>
</feature>
<keyword evidence="9 12" id="KW-0067">ATP-binding</keyword>
<evidence type="ECO:0000256" key="5">
    <source>
        <dbReference type="ARBA" id="ARBA00022692"/>
    </source>
</evidence>
<dbReference type="Gene3D" id="1.10.510.10">
    <property type="entry name" value="Transferase(Phosphotransferase) domain 1"/>
    <property type="match status" value="1"/>
</dbReference>
<reference evidence="17" key="1">
    <citation type="submission" date="2024-02" db="EMBL/GenBank/DDBJ databases">
        <authorList>
            <consortium name="ELIXIR-Norway"/>
            <consortium name="Elixir Norway"/>
        </authorList>
    </citation>
    <scope>NUCLEOTIDE SEQUENCE</scope>
</reference>
<keyword evidence="7 12" id="KW-0547">Nucleotide-binding</keyword>
<keyword evidence="6" id="KW-0677">Repeat</keyword>
<dbReference type="InterPro" id="IPR001611">
    <property type="entry name" value="Leu-rich_rpt"/>
</dbReference>
<evidence type="ECO:0000256" key="10">
    <source>
        <dbReference type="ARBA" id="ARBA00022989"/>
    </source>
</evidence>
<dbReference type="InterPro" id="IPR051824">
    <property type="entry name" value="LRR_Rcpt-Like_S/T_Kinase"/>
</dbReference>
<evidence type="ECO:0000256" key="11">
    <source>
        <dbReference type="ARBA" id="ARBA00023136"/>
    </source>
</evidence>
<dbReference type="Pfam" id="PF00069">
    <property type="entry name" value="Pkinase"/>
    <property type="match status" value="1"/>
</dbReference>